<accession>A0A1Z2XUS4</accession>
<keyword evidence="5" id="KW-1185">Reference proteome</keyword>
<dbReference type="InterPro" id="IPR027417">
    <property type="entry name" value="P-loop_NTPase"/>
</dbReference>
<dbReference type="Pfam" id="PF13173">
    <property type="entry name" value="AAA_14"/>
    <property type="match status" value="1"/>
</dbReference>
<keyword evidence="4" id="KW-0067">ATP-binding</keyword>
<evidence type="ECO:0000313" key="5">
    <source>
        <dbReference type="Proteomes" id="UP000196710"/>
    </source>
</evidence>
<dbReference type="KEGG" id="amur:ADH66_16915"/>
<name>A0A1Z2XUS4_9FIRM</name>
<gene>
    <name evidence="3" type="ORF">ADH66_16915</name>
    <name evidence="4" type="ORF">I5Q82_07305</name>
</gene>
<dbReference type="PANTHER" id="PTHR43566:SF2">
    <property type="entry name" value="DUF4143 DOMAIN-CONTAINING PROTEIN"/>
    <property type="match status" value="1"/>
</dbReference>
<keyword evidence="4" id="KW-0547">Nucleotide-binding</keyword>
<dbReference type="EMBL" id="CP065321">
    <property type="protein sequence ID" value="QQR31468.1"/>
    <property type="molecule type" value="Genomic_DNA"/>
</dbReference>
<evidence type="ECO:0000313" key="3">
    <source>
        <dbReference type="EMBL" id="ASB42193.1"/>
    </source>
</evidence>
<organism evidence="4 6">
    <name type="scientific">Acutalibacter muris</name>
    <dbReference type="NCBI Taxonomy" id="1796620"/>
    <lineage>
        <taxon>Bacteria</taxon>
        <taxon>Bacillati</taxon>
        <taxon>Bacillota</taxon>
        <taxon>Clostridia</taxon>
        <taxon>Eubacteriales</taxon>
        <taxon>Acutalibacteraceae</taxon>
        <taxon>Acutalibacter</taxon>
    </lineage>
</organism>
<reference evidence="5" key="2">
    <citation type="submission" date="2017-05" db="EMBL/GenBank/DDBJ databases">
        <title>Improved OligoMM genomes.</title>
        <authorList>
            <person name="Garzetti D."/>
        </authorList>
    </citation>
    <scope>NUCLEOTIDE SEQUENCE [LARGE SCALE GENOMIC DNA]</scope>
    <source>
        <strain evidence="5">KB18</strain>
    </source>
</reference>
<protein>
    <submittedName>
        <fullName evidence="4">ATP-binding protein</fullName>
    </submittedName>
    <submittedName>
        <fullName evidence="3">ATPase</fullName>
    </submittedName>
</protein>
<evidence type="ECO:0000259" key="2">
    <source>
        <dbReference type="Pfam" id="PF13635"/>
    </source>
</evidence>
<dbReference type="SUPFAM" id="SSF52540">
    <property type="entry name" value="P-loop containing nucleoside triphosphate hydrolases"/>
    <property type="match status" value="1"/>
</dbReference>
<dbReference type="Proteomes" id="UP000596035">
    <property type="component" value="Chromosome"/>
</dbReference>
<evidence type="ECO:0000313" key="4">
    <source>
        <dbReference type="EMBL" id="QQR31468.1"/>
    </source>
</evidence>
<dbReference type="PANTHER" id="PTHR43566">
    <property type="entry name" value="CONSERVED PROTEIN"/>
    <property type="match status" value="1"/>
</dbReference>
<proteinExistence type="predicted"/>
<dbReference type="Pfam" id="PF13635">
    <property type="entry name" value="DUF4143"/>
    <property type="match status" value="1"/>
</dbReference>
<dbReference type="Proteomes" id="UP000196710">
    <property type="component" value="Chromosome"/>
</dbReference>
<dbReference type="InterPro" id="IPR041682">
    <property type="entry name" value="AAA_14"/>
</dbReference>
<dbReference type="RefSeq" id="WP_066538423.1">
    <property type="nucleotide sequence ID" value="NZ_CP065321.1"/>
</dbReference>
<sequence>MAYIQRGLENKLMALSKEYACILLTGPRQVGKTTVLRTLMTDSRKYVTLDDLEERGLAKRDPAMFLQMHPAPLMIDEVQYAPELFTYIKIEIDKGAAPGSYWLTGSQAFSVMELAQESLAGRTAVLHMTSLSQHEIFGSGDCPPFTLELTTLKVRETTHQPAGIKEIYERIWNGSMPGLISGKFTDRDVFYSSYLQTYIDRDVKEQVQLSDPLLFRDFVRATACRAGQMLNLHDIAGDVGVSDDTAKRWLQVLEKSDIIFLLRPYSNNLLKRTVKTPKLYFFDTGLVAYLTRYSSPEILANGAINGAILENFVAAELLKSYHNNGKECLLWYYRDRSSNEIDLVIESDGLLHPLEIKRSVNPGSELTGVFGLLDKASIPRGKGAILCMRSTLSAVDSENFIVPIWMI</sequence>
<feature type="domain" description="AAA" evidence="1">
    <location>
        <begin position="21"/>
        <end position="136"/>
    </location>
</feature>
<dbReference type="AlphaFoldDB" id="A0A1Z2XUS4"/>
<evidence type="ECO:0000259" key="1">
    <source>
        <dbReference type="Pfam" id="PF13173"/>
    </source>
</evidence>
<dbReference type="InterPro" id="IPR025420">
    <property type="entry name" value="DUF4143"/>
</dbReference>
<dbReference type="GO" id="GO:0005524">
    <property type="term" value="F:ATP binding"/>
    <property type="evidence" value="ECO:0007669"/>
    <property type="project" value="UniProtKB-KW"/>
</dbReference>
<feature type="domain" description="DUF4143" evidence="2">
    <location>
        <begin position="200"/>
        <end position="359"/>
    </location>
</feature>
<dbReference type="EMBL" id="CP021422">
    <property type="protein sequence ID" value="ASB42193.1"/>
    <property type="molecule type" value="Genomic_DNA"/>
</dbReference>
<reference evidence="4 6" key="3">
    <citation type="submission" date="2020-11" db="EMBL/GenBank/DDBJ databases">
        <title>Closed and high quality bacterial genomes of the OMM12 community.</title>
        <authorList>
            <person name="Marbouty M."/>
            <person name="Lamy-Besnier Q."/>
            <person name="Debarbieux L."/>
            <person name="Koszul R."/>
        </authorList>
    </citation>
    <scope>NUCLEOTIDE SEQUENCE [LARGE SCALE GENOMIC DNA]</scope>
    <source>
        <strain evidence="4 6">KB18</strain>
    </source>
</reference>
<reference evidence="3" key="1">
    <citation type="journal article" date="2017" name="Genome Announc.">
        <title>High-Quality Whole-Genome Sequences of the Oligo-Mouse-Microbiota Bacterial Community.</title>
        <authorList>
            <person name="Garzetti D."/>
            <person name="Brugiroux S."/>
            <person name="Bunk B."/>
            <person name="Pukall R."/>
            <person name="McCoy K.D."/>
            <person name="Macpherson A.J."/>
            <person name="Stecher B."/>
        </authorList>
    </citation>
    <scope>NUCLEOTIDE SEQUENCE</scope>
    <source>
        <strain evidence="3">KB18</strain>
    </source>
</reference>
<evidence type="ECO:0000313" key="6">
    <source>
        <dbReference type="Proteomes" id="UP000596035"/>
    </source>
</evidence>